<proteinExistence type="predicted"/>
<protein>
    <submittedName>
        <fullName evidence="1">Uncharacterized protein</fullName>
    </submittedName>
</protein>
<name>A0A409Y9M8_9AGAR</name>
<organism evidence="1 2">
    <name type="scientific">Panaeolus cyanescens</name>
    <dbReference type="NCBI Taxonomy" id="181874"/>
    <lineage>
        <taxon>Eukaryota</taxon>
        <taxon>Fungi</taxon>
        <taxon>Dikarya</taxon>
        <taxon>Basidiomycota</taxon>
        <taxon>Agaricomycotina</taxon>
        <taxon>Agaricomycetes</taxon>
        <taxon>Agaricomycetidae</taxon>
        <taxon>Agaricales</taxon>
        <taxon>Agaricineae</taxon>
        <taxon>Galeropsidaceae</taxon>
        <taxon>Panaeolus</taxon>
    </lineage>
</organism>
<dbReference type="InParanoid" id="A0A409Y9M8"/>
<sequence>MTYGSCSMPTTANIHGPSLLHQFRSTRAPWTISARGTSEDVNSSDLHLLSGLFWLHTGAISERCSDKSYTSFVPEDTVLADEMIYDGNVEGLGRVCGMADIGGIMANALFFRPTLVCSASTMSSFHSVDALVKHMDNITNDIISLNDTERSYVKQSLIDDLTSEASQKLLIPADKIPEIMLDIAWGFVKIPVVVGGNTFDHTMWEEQHQRFLSDMRSIKQSVIKVQVHTSGLYQEVLPKVFAKDSDSARLETKEIIDYHLQGINTFLSEWDTQKSVLSGVLAGLRDNRFADALRSKEELLEVLKAMQTRVSALVDVSDWMQEIIYTVKTALEQLQQSYDTAGRDDIKRDALKLIIDFSKFLFVLFAF</sequence>
<dbReference type="EMBL" id="NHTK01001345">
    <property type="protein sequence ID" value="PPQ99816.1"/>
    <property type="molecule type" value="Genomic_DNA"/>
</dbReference>
<reference evidence="1 2" key="1">
    <citation type="journal article" date="2018" name="Evol. Lett.">
        <title>Horizontal gene cluster transfer increased hallucinogenic mushroom diversity.</title>
        <authorList>
            <person name="Reynolds H.T."/>
            <person name="Vijayakumar V."/>
            <person name="Gluck-Thaler E."/>
            <person name="Korotkin H.B."/>
            <person name="Matheny P.B."/>
            <person name="Slot J.C."/>
        </authorList>
    </citation>
    <scope>NUCLEOTIDE SEQUENCE [LARGE SCALE GENOMIC DNA]</scope>
    <source>
        <strain evidence="1 2">2629</strain>
    </source>
</reference>
<accession>A0A409Y9M8</accession>
<gene>
    <name evidence="1" type="ORF">CVT24_009643</name>
</gene>
<evidence type="ECO:0000313" key="2">
    <source>
        <dbReference type="Proteomes" id="UP000284842"/>
    </source>
</evidence>
<dbReference type="AlphaFoldDB" id="A0A409Y9M8"/>
<comment type="caution">
    <text evidence="1">The sequence shown here is derived from an EMBL/GenBank/DDBJ whole genome shotgun (WGS) entry which is preliminary data.</text>
</comment>
<evidence type="ECO:0000313" key="1">
    <source>
        <dbReference type="EMBL" id="PPQ99816.1"/>
    </source>
</evidence>
<dbReference type="Proteomes" id="UP000284842">
    <property type="component" value="Unassembled WGS sequence"/>
</dbReference>
<keyword evidence="2" id="KW-1185">Reference proteome</keyword>